<evidence type="ECO:0000313" key="2">
    <source>
        <dbReference type="EMBL" id="BBL71093.1"/>
    </source>
</evidence>
<gene>
    <name evidence="2" type="ORF">MoryE10_16990</name>
</gene>
<sequence length="267" mass="28816">MTGWKLWLTLAAVAATAFAAGVFVMGGGEVTIADAVEDGSAQVSISGVDVQEMSFSVSATSDTRVVIPAGTLLASGAEGTQNMMTARTILVPLHGTPEAPDIQTVRVPVYCINRYLAAPTSASAFSLGSVTEETEPVQRLARCLENLDADHRQKQYAIWSVSDKFMNMSGDAFVENARPIVRSELQSLGPEGLADKVQREMPDIQPEYVAAIRAMSSTDLDEMFEAMWPMLADSKRKEFDVMREAARPLLERCGYDIGTLPMFAAAP</sequence>
<accession>A0A8D4VMU7</accession>
<feature type="chain" id="PRO_5034181466" evidence="1">
    <location>
        <begin position="20"/>
        <end position="267"/>
    </location>
</feature>
<evidence type="ECO:0000313" key="3">
    <source>
        <dbReference type="Proteomes" id="UP000824988"/>
    </source>
</evidence>
<dbReference type="RefSeq" id="WP_221048822.1">
    <property type="nucleotide sequence ID" value="NZ_AP019782.1"/>
</dbReference>
<dbReference type="EMBL" id="AP019782">
    <property type="protein sequence ID" value="BBL71093.1"/>
    <property type="molecule type" value="Genomic_DNA"/>
</dbReference>
<dbReference type="AlphaFoldDB" id="A0A8D4VMU7"/>
<feature type="signal peptide" evidence="1">
    <location>
        <begin position="1"/>
        <end position="19"/>
    </location>
</feature>
<name>A0A8D4VMU7_9GAMM</name>
<keyword evidence="3" id="KW-1185">Reference proteome</keyword>
<keyword evidence="1" id="KW-0732">Signal</keyword>
<dbReference type="Proteomes" id="UP000824988">
    <property type="component" value="Chromosome"/>
</dbReference>
<reference evidence="2" key="1">
    <citation type="submission" date="2019-06" db="EMBL/GenBank/DDBJ databases">
        <title>Complete genome sequence of Methylogaea oryzae strain JCM16910.</title>
        <authorList>
            <person name="Asakawa S."/>
        </authorList>
    </citation>
    <scope>NUCLEOTIDE SEQUENCE</scope>
    <source>
        <strain evidence="2">E10</strain>
    </source>
</reference>
<proteinExistence type="predicted"/>
<organism evidence="2 3">
    <name type="scientific">Methylogaea oryzae</name>
    <dbReference type="NCBI Taxonomy" id="1295382"/>
    <lineage>
        <taxon>Bacteria</taxon>
        <taxon>Pseudomonadati</taxon>
        <taxon>Pseudomonadota</taxon>
        <taxon>Gammaproteobacteria</taxon>
        <taxon>Methylococcales</taxon>
        <taxon>Methylococcaceae</taxon>
        <taxon>Methylogaea</taxon>
    </lineage>
</organism>
<protein>
    <submittedName>
        <fullName evidence="2">Uncharacterized protein</fullName>
    </submittedName>
</protein>
<evidence type="ECO:0000256" key="1">
    <source>
        <dbReference type="SAM" id="SignalP"/>
    </source>
</evidence>
<dbReference type="KEGG" id="moz:MoryE10_16990"/>